<dbReference type="STRING" id="28028.CFLV_12820"/>
<dbReference type="Pfam" id="PF01433">
    <property type="entry name" value="Peptidase_M1"/>
    <property type="match status" value="1"/>
</dbReference>
<evidence type="ECO:0000256" key="2">
    <source>
        <dbReference type="ARBA" id="ARBA00001947"/>
    </source>
</evidence>
<comment type="similarity">
    <text evidence="3">Belongs to the peptidase M1 family.</text>
</comment>
<protein>
    <recommendedName>
        <fullName evidence="5">Aminopeptidase N</fullName>
        <ecNumber evidence="4">3.4.11.2</ecNumber>
    </recommendedName>
    <alternativeName>
        <fullName evidence="12">Alanine aminopeptidase</fullName>
    </alternativeName>
    <alternativeName>
        <fullName evidence="13">Lysyl aminopeptidase</fullName>
    </alternativeName>
</protein>
<dbReference type="CDD" id="cd09602">
    <property type="entry name" value="M1_APN"/>
    <property type="match status" value="1"/>
</dbReference>
<evidence type="ECO:0000256" key="10">
    <source>
        <dbReference type="ARBA" id="ARBA00022833"/>
    </source>
</evidence>
<dbReference type="EMBL" id="BJNB01000011">
    <property type="protein sequence ID" value="GEB97465.1"/>
    <property type="molecule type" value="Genomic_DNA"/>
</dbReference>
<evidence type="ECO:0000256" key="5">
    <source>
        <dbReference type="ARBA" id="ARBA00015611"/>
    </source>
</evidence>
<reference evidence="17 19" key="1">
    <citation type="submission" date="2014-08" db="EMBL/GenBank/DDBJ databases">
        <title>Complete genome sequence of Corynebacterium flavescens OJ8(T)(=DSM 20296(T)), isolated from cheese.</title>
        <authorList>
            <person name="Ruckert C."/>
            <person name="Albersmeier A."/>
            <person name="Winkler A."/>
            <person name="Kalinowski J."/>
        </authorList>
    </citation>
    <scope>NUCLEOTIDE SEQUENCE [LARGE SCALE GENOMIC DNA]</scope>
    <source>
        <strain evidence="17 19">OJ8</strain>
    </source>
</reference>
<dbReference type="InterPro" id="IPR012778">
    <property type="entry name" value="Pept_M1_aminopeptidase"/>
</dbReference>
<organism evidence="17 19">
    <name type="scientific">Corynebacterium flavescens</name>
    <dbReference type="NCBI Taxonomy" id="28028"/>
    <lineage>
        <taxon>Bacteria</taxon>
        <taxon>Bacillati</taxon>
        <taxon>Actinomycetota</taxon>
        <taxon>Actinomycetes</taxon>
        <taxon>Mycobacteriales</taxon>
        <taxon>Corynebacteriaceae</taxon>
        <taxon>Corynebacterium</taxon>
    </lineage>
</organism>
<name>A0A1L7CQ10_CORFL</name>
<evidence type="ECO:0000256" key="1">
    <source>
        <dbReference type="ARBA" id="ARBA00000098"/>
    </source>
</evidence>
<evidence type="ECO:0000259" key="15">
    <source>
        <dbReference type="Pfam" id="PF11838"/>
    </source>
</evidence>
<dbReference type="Gene3D" id="2.60.40.1730">
    <property type="entry name" value="tricorn interacting facor f3 domain"/>
    <property type="match status" value="1"/>
</dbReference>
<dbReference type="PRINTS" id="PR00756">
    <property type="entry name" value="ALADIPTASE"/>
</dbReference>
<dbReference type="GO" id="GO:0005615">
    <property type="term" value="C:extracellular space"/>
    <property type="evidence" value="ECO:0007669"/>
    <property type="project" value="TreeGrafter"/>
</dbReference>
<comment type="catalytic activity">
    <reaction evidence="1">
        <text>Release of an N-terminal amino acid, Xaa-|-Yaa- from a peptide, amide or arylamide. Xaa is preferably Ala, but may be most amino acids including Pro (slow action). When a terminal hydrophobic residue is followed by a prolyl residue, the two may be released as an intact Xaa-Pro dipeptide.</text>
        <dbReference type="EC" id="3.4.11.2"/>
    </reaction>
</comment>
<dbReference type="GO" id="GO:0008270">
    <property type="term" value="F:zinc ion binding"/>
    <property type="evidence" value="ECO:0007669"/>
    <property type="project" value="InterPro"/>
</dbReference>
<dbReference type="GO" id="GO:0006508">
    <property type="term" value="P:proteolysis"/>
    <property type="evidence" value="ECO:0007669"/>
    <property type="project" value="UniProtKB-KW"/>
</dbReference>
<keyword evidence="10" id="KW-0862">Zinc</keyword>
<dbReference type="SUPFAM" id="SSF63737">
    <property type="entry name" value="Leukotriene A4 hydrolase N-terminal domain"/>
    <property type="match status" value="1"/>
</dbReference>
<evidence type="ECO:0000256" key="3">
    <source>
        <dbReference type="ARBA" id="ARBA00010136"/>
    </source>
</evidence>
<dbReference type="InterPro" id="IPR042097">
    <property type="entry name" value="Aminopeptidase_N-like_N_sf"/>
</dbReference>
<evidence type="ECO:0000313" key="17">
    <source>
        <dbReference type="EMBL" id="APT87942.1"/>
    </source>
</evidence>
<evidence type="ECO:0000313" key="20">
    <source>
        <dbReference type="Proteomes" id="UP000315353"/>
    </source>
</evidence>
<dbReference type="GO" id="GO:0042277">
    <property type="term" value="F:peptide binding"/>
    <property type="evidence" value="ECO:0007669"/>
    <property type="project" value="TreeGrafter"/>
</dbReference>
<keyword evidence="11" id="KW-0482">Metalloprotease</keyword>
<evidence type="ECO:0000256" key="4">
    <source>
        <dbReference type="ARBA" id="ARBA00012564"/>
    </source>
</evidence>
<feature type="domain" description="ERAP1-like C-terminal" evidence="15">
    <location>
        <begin position="522"/>
        <end position="829"/>
    </location>
</feature>
<evidence type="ECO:0000256" key="9">
    <source>
        <dbReference type="ARBA" id="ARBA00022801"/>
    </source>
</evidence>
<gene>
    <name evidence="18" type="ORF">CFL01nite_09600</name>
    <name evidence="17" type="ORF">CFLV_12820</name>
</gene>
<evidence type="ECO:0000256" key="13">
    <source>
        <dbReference type="ARBA" id="ARBA00031533"/>
    </source>
</evidence>
<dbReference type="InterPro" id="IPR045357">
    <property type="entry name" value="Aminopeptidase_N-like_N"/>
</dbReference>
<evidence type="ECO:0000259" key="14">
    <source>
        <dbReference type="Pfam" id="PF01433"/>
    </source>
</evidence>
<evidence type="ECO:0000259" key="16">
    <source>
        <dbReference type="Pfam" id="PF17900"/>
    </source>
</evidence>
<dbReference type="GO" id="GO:0016020">
    <property type="term" value="C:membrane"/>
    <property type="evidence" value="ECO:0007669"/>
    <property type="project" value="TreeGrafter"/>
</dbReference>
<dbReference type="KEGG" id="cfc:CFLV_12820"/>
<dbReference type="InterPro" id="IPR050344">
    <property type="entry name" value="Peptidase_M1_aminopeptidases"/>
</dbReference>
<dbReference type="InterPro" id="IPR014782">
    <property type="entry name" value="Peptidase_M1_dom"/>
</dbReference>
<evidence type="ECO:0000256" key="8">
    <source>
        <dbReference type="ARBA" id="ARBA00022723"/>
    </source>
</evidence>
<dbReference type="OrthoDB" id="100605at2"/>
<dbReference type="GO" id="GO:0043171">
    <property type="term" value="P:peptide catabolic process"/>
    <property type="evidence" value="ECO:0007669"/>
    <property type="project" value="TreeGrafter"/>
</dbReference>
<dbReference type="Proteomes" id="UP000185479">
    <property type="component" value="Chromosome"/>
</dbReference>
<dbReference type="RefSeq" id="WP_075730887.1">
    <property type="nucleotide sequence ID" value="NZ_BJNB01000011.1"/>
</dbReference>
<evidence type="ECO:0000256" key="7">
    <source>
        <dbReference type="ARBA" id="ARBA00022670"/>
    </source>
</evidence>
<dbReference type="GO" id="GO:0070006">
    <property type="term" value="F:metalloaminopeptidase activity"/>
    <property type="evidence" value="ECO:0007669"/>
    <property type="project" value="TreeGrafter"/>
</dbReference>
<dbReference type="PANTHER" id="PTHR11533">
    <property type="entry name" value="PROTEASE M1 ZINC METALLOPROTEASE"/>
    <property type="match status" value="1"/>
</dbReference>
<dbReference type="Proteomes" id="UP000315353">
    <property type="component" value="Unassembled WGS sequence"/>
</dbReference>
<dbReference type="GO" id="GO:0016285">
    <property type="term" value="F:alanyl aminopeptidase activity"/>
    <property type="evidence" value="ECO:0007669"/>
    <property type="project" value="UniProtKB-EC"/>
</dbReference>
<dbReference type="InterPro" id="IPR001930">
    <property type="entry name" value="Peptidase_M1"/>
</dbReference>
<sequence length="837" mass="93597">MTYANLTQAQAQERSLAIELSAYHVDLDLSAVRTHDTFPVHTRVELRTESPELFLDYLGTSVESLLINGSVQSPHFEEGRLYLHHLPVEEDLVIEVSGTSSYSRTGQGLHRMFDRADDTIYLYSHLEPSDARRIFPCFDQPDLKARFYVRMLAPQEWQILSNQPVATREIEGDFAWVTFHPTPPLSTYLTAFAAGPYVSRTRSWTSPDGFLDIKLSAFSRASMAQYVDHEILDITAAGLDFFHESFGFPYPWGEYKSIFVPEYNIGAMENPGLVTFTETYLFRSQATRSQHAARTNTILHEMSHMWFGDLVTPRWWDDLWLKESFAEFMGADSSVAATDYSEAWTNFAGQRKNWAYMQDQLPTTHPIKADIPDVDAARQNFDGITYAKGAAVLKQLVHYVGRENFYAGARDYFAEHAYSAATFDDLLTALKGHSDRDLDAWSRSWLRTCGPDTLTPHLETVGGKISRLSIVAEAAEETRPHRLVAALYDDALEKYASFDVDLPAAGTETTIEEAAGLARPALVLLNEGDYTYAKVRFDATSLETLRAGLSRIDDELSRAVVWTALWNLTRDGLWPVREYVGTVVEHAIAESNPTLLTTALANARFAITNFLPATAREATRVSYADDLWAILRDAAPGSDAQLVLARASIAALADSPADTATQRLRELLAGELSGLRLDPDIRWALLRALSARDAVSTAELDAGKERDYTLTGQAAHLGAIHSFPKPEHKREVFDLLLSPGAFSNAEIDSLLQAFNAPRSQSLREPFAAEYFSRLDEIWKSHPIEIANRLVRGLYPGVAQADAATTDFLAQDPPQALRRILLECQDNLRRALRVRALN</sequence>
<proteinExistence type="inferred from homology"/>
<dbReference type="AlphaFoldDB" id="A0A1L7CQ10"/>
<dbReference type="NCBIfam" id="TIGR02412">
    <property type="entry name" value="pepN_strep_liv"/>
    <property type="match status" value="1"/>
</dbReference>
<dbReference type="Gene3D" id="1.10.390.10">
    <property type="entry name" value="Neutral Protease Domain 2"/>
    <property type="match status" value="1"/>
</dbReference>
<dbReference type="GeneID" id="82881544"/>
<dbReference type="EC" id="3.4.11.2" evidence="4"/>
<dbReference type="GO" id="GO:0005737">
    <property type="term" value="C:cytoplasm"/>
    <property type="evidence" value="ECO:0007669"/>
    <property type="project" value="TreeGrafter"/>
</dbReference>
<evidence type="ECO:0000313" key="19">
    <source>
        <dbReference type="Proteomes" id="UP000185479"/>
    </source>
</evidence>
<evidence type="ECO:0000256" key="12">
    <source>
        <dbReference type="ARBA" id="ARBA00029811"/>
    </source>
</evidence>
<evidence type="ECO:0000256" key="6">
    <source>
        <dbReference type="ARBA" id="ARBA00022438"/>
    </source>
</evidence>
<feature type="domain" description="Peptidase M1 membrane alanine aminopeptidase" evidence="14">
    <location>
        <begin position="232"/>
        <end position="445"/>
    </location>
</feature>
<reference evidence="18 20" key="2">
    <citation type="submission" date="2019-06" db="EMBL/GenBank/DDBJ databases">
        <title>Whole genome shotgun sequence of Corynebacterium flavescens NBRC 14136.</title>
        <authorList>
            <person name="Hosoyama A."/>
            <person name="Uohara A."/>
            <person name="Ohji S."/>
            <person name="Ichikawa N."/>
        </authorList>
    </citation>
    <scope>NUCLEOTIDE SEQUENCE [LARGE SCALE GENOMIC DNA]</scope>
    <source>
        <strain evidence="18 20">NBRC 14136</strain>
    </source>
</reference>
<dbReference type="PANTHER" id="PTHR11533:SF174">
    <property type="entry name" value="PUROMYCIN-SENSITIVE AMINOPEPTIDASE-RELATED"/>
    <property type="match status" value="1"/>
</dbReference>
<accession>A0A1L7CQ10</accession>
<dbReference type="EMBL" id="CP009246">
    <property type="protein sequence ID" value="APT87942.1"/>
    <property type="molecule type" value="Genomic_DNA"/>
</dbReference>
<evidence type="ECO:0000256" key="11">
    <source>
        <dbReference type="ARBA" id="ARBA00023049"/>
    </source>
</evidence>
<dbReference type="InterPro" id="IPR024571">
    <property type="entry name" value="ERAP1-like_C_dom"/>
</dbReference>
<keyword evidence="8" id="KW-0479">Metal-binding</keyword>
<comment type="cofactor">
    <cofactor evidence="2">
        <name>Zn(2+)</name>
        <dbReference type="ChEBI" id="CHEBI:29105"/>
    </cofactor>
</comment>
<keyword evidence="6 17" id="KW-0031">Aminopeptidase</keyword>
<keyword evidence="9" id="KW-0378">Hydrolase</keyword>
<keyword evidence="7" id="KW-0645">Protease</keyword>
<dbReference type="Pfam" id="PF17900">
    <property type="entry name" value="Peptidase_M1_N"/>
    <property type="match status" value="1"/>
</dbReference>
<dbReference type="Pfam" id="PF11838">
    <property type="entry name" value="ERAP1_C"/>
    <property type="match status" value="1"/>
</dbReference>
<evidence type="ECO:0000313" key="18">
    <source>
        <dbReference type="EMBL" id="GEB97465.1"/>
    </source>
</evidence>
<feature type="domain" description="Aminopeptidase N-like N-terminal" evidence="16">
    <location>
        <begin position="116"/>
        <end position="189"/>
    </location>
</feature>
<dbReference type="SUPFAM" id="SSF55486">
    <property type="entry name" value="Metalloproteases ('zincins'), catalytic domain"/>
    <property type="match status" value="1"/>
</dbReference>
<keyword evidence="19" id="KW-1185">Reference proteome</keyword>
<dbReference type="InterPro" id="IPR027268">
    <property type="entry name" value="Peptidase_M4/M1_CTD_sf"/>
</dbReference>